<accession>A0A0C2YZY8</accession>
<evidence type="ECO:0000313" key="3">
    <source>
        <dbReference type="Proteomes" id="UP000053989"/>
    </source>
</evidence>
<dbReference type="EMBL" id="KN822141">
    <property type="protein sequence ID" value="KIM55113.1"/>
    <property type="molecule type" value="Genomic_DNA"/>
</dbReference>
<dbReference type="HOGENOM" id="CLU_1876641_0_0_1"/>
<reference evidence="3" key="2">
    <citation type="submission" date="2015-01" db="EMBL/GenBank/DDBJ databases">
        <title>Evolutionary Origins and Diversification of the Mycorrhizal Mutualists.</title>
        <authorList>
            <consortium name="DOE Joint Genome Institute"/>
            <consortium name="Mycorrhizal Genomics Consortium"/>
            <person name="Kohler A."/>
            <person name="Kuo A."/>
            <person name="Nagy L.G."/>
            <person name="Floudas D."/>
            <person name="Copeland A."/>
            <person name="Barry K.W."/>
            <person name="Cichocki N."/>
            <person name="Veneault-Fourrey C."/>
            <person name="LaButti K."/>
            <person name="Lindquist E.A."/>
            <person name="Lipzen A."/>
            <person name="Lundell T."/>
            <person name="Morin E."/>
            <person name="Murat C."/>
            <person name="Riley R."/>
            <person name="Ohm R."/>
            <person name="Sun H."/>
            <person name="Tunlid A."/>
            <person name="Henrissat B."/>
            <person name="Grigoriev I.V."/>
            <person name="Hibbett D.S."/>
            <person name="Martin F."/>
        </authorList>
    </citation>
    <scope>NUCLEOTIDE SEQUENCE [LARGE SCALE GENOMIC DNA]</scope>
    <source>
        <strain evidence="3">Foug A</strain>
    </source>
</reference>
<reference evidence="2 3" key="1">
    <citation type="submission" date="2014-04" db="EMBL/GenBank/DDBJ databases">
        <authorList>
            <consortium name="DOE Joint Genome Institute"/>
            <person name="Kuo A."/>
            <person name="Kohler A."/>
            <person name="Nagy L.G."/>
            <person name="Floudas D."/>
            <person name="Copeland A."/>
            <person name="Barry K.W."/>
            <person name="Cichocki N."/>
            <person name="Veneault-Fourrey C."/>
            <person name="LaButti K."/>
            <person name="Lindquist E.A."/>
            <person name="Lipzen A."/>
            <person name="Lundell T."/>
            <person name="Morin E."/>
            <person name="Murat C."/>
            <person name="Sun H."/>
            <person name="Tunlid A."/>
            <person name="Henrissat B."/>
            <person name="Grigoriev I.V."/>
            <person name="Hibbett D.S."/>
            <person name="Martin F."/>
            <person name="Nordberg H.P."/>
            <person name="Cantor M.N."/>
            <person name="Hua S.X."/>
        </authorList>
    </citation>
    <scope>NUCLEOTIDE SEQUENCE [LARGE SCALE GENOMIC DNA]</scope>
    <source>
        <strain evidence="2 3">Foug A</strain>
    </source>
</reference>
<sequence>MTSPRRTGKKSKARDHHLEEQATVPKKSRANQLPEPCHSSRAGAGSGGKGSQLEKIGAALEVPTQLPKTTTTLPNGSLTNLLAPVPAKKGCKKKSPAHIRKVTRGLIHLKSSEPDGPDSSDGLDIWSWIAGVSPPV</sequence>
<protein>
    <submittedName>
        <fullName evidence="2">Uncharacterized protein</fullName>
    </submittedName>
</protein>
<keyword evidence="3" id="KW-1185">Reference proteome</keyword>
<organism evidence="2 3">
    <name type="scientific">Scleroderma citrinum Foug A</name>
    <dbReference type="NCBI Taxonomy" id="1036808"/>
    <lineage>
        <taxon>Eukaryota</taxon>
        <taxon>Fungi</taxon>
        <taxon>Dikarya</taxon>
        <taxon>Basidiomycota</taxon>
        <taxon>Agaricomycotina</taxon>
        <taxon>Agaricomycetes</taxon>
        <taxon>Agaricomycetidae</taxon>
        <taxon>Boletales</taxon>
        <taxon>Sclerodermatineae</taxon>
        <taxon>Sclerodermataceae</taxon>
        <taxon>Scleroderma</taxon>
    </lineage>
</organism>
<dbReference type="InParanoid" id="A0A0C2YZY8"/>
<evidence type="ECO:0000313" key="2">
    <source>
        <dbReference type="EMBL" id="KIM55113.1"/>
    </source>
</evidence>
<feature type="region of interest" description="Disordered" evidence="1">
    <location>
        <begin position="1"/>
        <end position="55"/>
    </location>
</feature>
<evidence type="ECO:0000256" key="1">
    <source>
        <dbReference type="SAM" id="MobiDB-lite"/>
    </source>
</evidence>
<name>A0A0C2YZY8_9AGAM</name>
<feature type="compositionally biased region" description="Basic residues" evidence="1">
    <location>
        <begin position="1"/>
        <end position="15"/>
    </location>
</feature>
<proteinExistence type="predicted"/>
<dbReference type="Proteomes" id="UP000053989">
    <property type="component" value="Unassembled WGS sequence"/>
</dbReference>
<dbReference type="AlphaFoldDB" id="A0A0C2YZY8"/>
<gene>
    <name evidence="2" type="ORF">SCLCIDRAFT_30623</name>
</gene>